<dbReference type="PRINTS" id="PR00036">
    <property type="entry name" value="HTHLACI"/>
</dbReference>
<dbReference type="AlphaFoldDB" id="A0A9Y2AHU1"/>
<dbReference type="PROSITE" id="PS50932">
    <property type="entry name" value="HTH_LACI_2"/>
    <property type="match status" value="1"/>
</dbReference>
<evidence type="ECO:0000313" key="6">
    <source>
        <dbReference type="Proteomes" id="UP001243623"/>
    </source>
</evidence>
<dbReference type="CDD" id="cd01392">
    <property type="entry name" value="HTH_LacI"/>
    <property type="match status" value="1"/>
</dbReference>
<dbReference type="Pfam" id="PF00532">
    <property type="entry name" value="Peripla_BP_1"/>
    <property type="match status" value="1"/>
</dbReference>
<evidence type="ECO:0000256" key="2">
    <source>
        <dbReference type="ARBA" id="ARBA00023125"/>
    </source>
</evidence>
<dbReference type="InterPro" id="IPR000843">
    <property type="entry name" value="HTH_LacI"/>
</dbReference>
<dbReference type="Gene3D" id="3.40.50.2300">
    <property type="match status" value="2"/>
</dbReference>
<feature type="domain" description="HTH lacI-type" evidence="4">
    <location>
        <begin position="12"/>
        <end position="66"/>
    </location>
</feature>
<evidence type="ECO:0000256" key="3">
    <source>
        <dbReference type="ARBA" id="ARBA00023163"/>
    </source>
</evidence>
<dbReference type="InterPro" id="IPR010982">
    <property type="entry name" value="Lambda_DNA-bd_dom_sf"/>
</dbReference>
<dbReference type="PANTHER" id="PTHR30146:SF109">
    <property type="entry name" value="HTH-TYPE TRANSCRIPTIONAL REGULATOR GALS"/>
    <property type="match status" value="1"/>
</dbReference>
<dbReference type="SUPFAM" id="SSF53822">
    <property type="entry name" value="Periplasmic binding protein-like I"/>
    <property type="match status" value="1"/>
</dbReference>
<dbReference type="SUPFAM" id="SSF47413">
    <property type="entry name" value="lambda repressor-like DNA-binding domains"/>
    <property type="match status" value="1"/>
</dbReference>
<dbReference type="RefSeq" id="WP_147670133.1">
    <property type="nucleotide sequence ID" value="NZ_CP120678.1"/>
</dbReference>
<reference evidence="5" key="1">
    <citation type="submission" date="2023-03" db="EMBL/GenBank/DDBJ databases">
        <title>Selenobaculum gbiensis gen. nov. sp. nov., a new bacterium isolated from the gut microbiota of IBD patient.</title>
        <authorList>
            <person name="Yeo S."/>
            <person name="Park H."/>
            <person name="Huh C.S."/>
        </authorList>
    </citation>
    <scope>NUCLEOTIDE SEQUENCE</scope>
    <source>
        <strain evidence="5">ICN-92133</strain>
    </source>
</reference>
<keyword evidence="6" id="KW-1185">Reference proteome</keyword>
<dbReference type="SMART" id="SM00354">
    <property type="entry name" value="HTH_LACI"/>
    <property type="match status" value="1"/>
</dbReference>
<dbReference type="Proteomes" id="UP001243623">
    <property type="component" value="Chromosome"/>
</dbReference>
<dbReference type="Gene3D" id="1.10.260.40">
    <property type="entry name" value="lambda repressor-like DNA-binding domains"/>
    <property type="match status" value="1"/>
</dbReference>
<dbReference type="GO" id="GO:0000976">
    <property type="term" value="F:transcription cis-regulatory region binding"/>
    <property type="evidence" value="ECO:0007669"/>
    <property type="project" value="TreeGrafter"/>
</dbReference>
<dbReference type="PANTHER" id="PTHR30146">
    <property type="entry name" value="LACI-RELATED TRANSCRIPTIONAL REPRESSOR"/>
    <property type="match status" value="1"/>
</dbReference>
<dbReference type="InterPro" id="IPR028082">
    <property type="entry name" value="Peripla_BP_I"/>
</dbReference>
<keyword evidence="2 5" id="KW-0238">DNA-binding</keyword>
<organism evidence="5 6">
    <name type="scientific">Selenobaculum gibii</name>
    <dbReference type="NCBI Taxonomy" id="3054208"/>
    <lineage>
        <taxon>Bacteria</taxon>
        <taxon>Bacillati</taxon>
        <taxon>Bacillota</taxon>
        <taxon>Negativicutes</taxon>
        <taxon>Selenomonadales</taxon>
        <taxon>Selenomonadaceae</taxon>
        <taxon>Selenobaculum</taxon>
    </lineage>
</organism>
<accession>A0A9Y2AHU1</accession>
<dbReference type="InterPro" id="IPR001761">
    <property type="entry name" value="Peripla_BP/Lac1_sug-bd_dom"/>
</dbReference>
<evidence type="ECO:0000256" key="1">
    <source>
        <dbReference type="ARBA" id="ARBA00023015"/>
    </source>
</evidence>
<gene>
    <name evidence="5" type="ORF">P3F81_10690</name>
</gene>
<evidence type="ECO:0000259" key="4">
    <source>
        <dbReference type="PROSITE" id="PS50932"/>
    </source>
</evidence>
<protein>
    <submittedName>
        <fullName evidence="5">LacI family DNA-binding transcriptional regulator</fullName>
    </submittedName>
</protein>
<sequence length="344" mass="37801">MNSGKLGNRTFVTIKDVAKTAGVSIATVSRILNHTAGVSETLEARVREAIETLGYSTNDAARTLKGKNSFSIGLIIPDIQNPFFPALVRSIEDTAHASDHAVLLCNSDGDVEQEMRYIRFLHGKRVDGILLIGGQQSNKSVELAESLQMPIVLLDRRVKGKKLPAVFLDNAHGGRLAVEYLLACGCQKIAFIGRRSLSSAEERFNGYCEALNDKNIEINRKLIQSQPFTFDGGYKGTEALLKEKVEFDAIFAGNDVMAFGAIACLQSHGMNTPQDIQVVGFDDIWMAKGYNPSLTTLCQPVAEIGQAAVNLLLNLREKTEPKVLEMRFLPQLIIRDSTMKKSKE</sequence>
<dbReference type="CDD" id="cd06267">
    <property type="entry name" value="PBP1_LacI_sugar_binding-like"/>
    <property type="match status" value="1"/>
</dbReference>
<keyword evidence="3" id="KW-0804">Transcription</keyword>
<dbReference type="EMBL" id="CP120678">
    <property type="protein sequence ID" value="WIW70349.1"/>
    <property type="molecule type" value="Genomic_DNA"/>
</dbReference>
<dbReference type="PROSITE" id="PS00356">
    <property type="entry name" value="HTH_LACI_1"/>
    <property type="match status" value="1"/>
</dbReference>
<evidence type="ECO:0000313" key="5">
    <source>
        <dbReference type="EMBL" id="WIW70349.1"/>
    </source>
</evidence>
<name>A0A9Y2AHU1_9FIRM</name>
<proteinExistence type="predicted"/>
<dbReference type="Pfam" id="PF00356">
    <property type="entry name" value="LacI"/>
    <property type="match status" value="1"/>
</dbReference>
<dbReference type="GO" id="GO:0003700">
    <property type="term" value="F:DNA-binding transcription factor activity"/>
    <property type="evidence" value="ECO:0007669"/>
    <property type="project" value="TreeGrafter"/>
</dbReference>
<keyword evidence="1" id="KW-0805">Transcription regulation</keyword>
<dbReference type="KEGG" id="sgbi:P3F81_10690"/>